<proteinExistence type="predicted"/>
<dbReference type="Pfam" id="PF02518">
    <property type="entry name" value="HATPase_c"/>
    <property type="match status" value="1"/>
</dbReference>
<dbReference type="Gene3D" id="3.30.565.10">
    <property type="entry name" value="Histidine kinase-like ATPase, C-terminal domain"/>
    <property type="match status" value="1"/>
</dbReference>
<keyword evidence="7 12" id="KW-0418">Kinase</keyword>
<gene>
    <name evidence="12" type="ORF">AK40_512</name>
</gene>
<reference evidence="12 13" key="1">
    <citation type="journal article" date="2015" name="Genome Announc.">
        <title>Complete genome sequences for 35 biothreat assay-relevant bacillus species.</title>
        <authorList>
            <person name="Johnson S.L."/>
            <person name="Daligault H.E."/>
            <person name="Davenport K.W."/>
            <person name="Jaissle J."/>
            <person name="Frey K.G."/>
            <person name="Ladner J.T."/>
            <person name="Broomall S.M."/>
            <person name="Bishop-Lilly K.A."/>
            <person name="Bruce D.C."/>
            <person name="Gibbons H.S."/>
            <person name="Coyne S.R."/>
            <person name="Lo C.C."/>
            <person name="Meincke L."/>
            <person name="Munk A.C."/>
            <person name="Koroleva G.I."/>
            <person name="Rosenzweig C.N."/>
            <person name="Palacios G.F."/>
            <person name="Redden C.L."/>
            <person name="Minogue T.D."/>
            <person name="Chain P.S."/>
        </authorList>
    </citation>
    <scope>NUCLEOTIDE SEQUENCE [LARGE SCALE GENOMIC DNA]</scope>
    <source>
        <strain evidence="12 13">03BB108</strain>
    </source>
</reference>
<protein>
    <recommendedName>
        <fullName evidence="3">histidine kinase</fullName>
        <ecNumber evidence="3">2.7.13.3</ecNumber>
    </recommendedName>
</protein>
<sequence>MEGITRILQRFVTTTILISIFVLIFNFVLLGTLVFNETNQQIPPEGLLKKISQNLDKQDNNYHLDENTAKILQHNQAWAMLISEDGHVQWDYHLPNDVPRFYNLVDVAKLSRYYLLQYPVYTWEHENDLIVVGYPKGSHWKYQFTFLSDWLREIPLRLGVLLLFNVGITLLISVVIGTRLIRGIRPLVSGVHNLAREELVQLDSKGIFGDLAQSINSASTKLQKKTDALKARDEARSNWIAGISHDIRTPLSIILGYASEMEDNFDLSEDQRRQAGIIRHQGEKLRSLVSDLNLVSMLEYEMQPLHLKQIRLSVLARQVATDFLNNGLDDRYEIDLKLNVEAVKVIGDEKLLLRAISNLVQNSVNHNTQGCVITLETSLSKDRSQYRFIVKDNGRGIPKEKLTEITELPYSSRRKRTVKEGHGLGIPMVARIVQAHHGRLFISSNGDRGGLTTVIELPAHHDEKLEKSKKDEKSEKIK</sequence>
<dbReference type="EC" id="2.7.13.3" evidence="3"/>
<evidence type="ECO:0000256" key="9">
    <source>
        <dbReference type="ARBA" id="ARBA00023012"/>
    </source>
</evidence>
<dbReference type="AlphaFoldDB" id="A0AAN0W8B2"/>
<keyword evidence="10" id="KW-0472">Membrane</keyword>
<dbReference type="CDD" id="cd00082">
    <property type="entry name" value="HisKA"/>
    <property type="match status" value="1"/>
</dbReference>
<keyword evidence="8" id="KW-0067">ATP-binding</keyword>
<dbReference type="PANTHER" id="PTHR42878:SF7">
    <property type="entry name" value="SENSOR HISTIDINE KINASE GLRK"/>
    <property type="match status" value="1"/>
</dbReference>
<feature type="transmembrane region" description="Helical" evidence="10">
    <location>
        <begin position="12"/>
        <end position="35"/>
    </location>
</feature>
<evidence type="ECO:0000313" key="12">
    <source>
        <dbReference type="EMBL" id="AJI12521.1"/>
    </source>
</evidence>
<dbReference type="SUPFAM" id="SSF47384">
    <property type="entry name" value="Homodimeric domain of signal transducing histidine kinase"/>
    <property type="match status" value="1"/>
</dbReference>
<evidence type="ECO:0000256" key="5">
    <source>
        <dbReference type="ARBA" id="ARBA00022679"/>
    </source>
</evidence>
<dbReference type="InterPro" id="IPR036890">
    <property type="entry name" value="HATPase_C_sf"/>
</dbReference>
<dbReference type="SMART" id="SM00387">
    <property type="entry name" value="HATPase_c"/>
    <property type="match status" value="1"/>
</dbReference>
<dbReference type="GO" id="GO:0000156">
    <property type="term" value="F:phosphorelay response regulator activity"/>
    <property type="evidence" value="ECO:0007669"/>
    <property type="project" value="TreeGrafter"/>
</dbReference>
<evidence type="ECO:0000256" key="10">
    <source>
        <dbReference type="SAM" id="Phobius"/>
    </source>
</evidence>
<dbReference type="CDD" id="cd00075">
    <property type="entry name" value="HATPase"/>
    <property type="match status" value="1"/>
</dbReference>
<evidence type="ECO:0000256" key="3">
    <source>
        <dbReference type="ARBA" id="ARBA00012438"/>
    </source>
</evidence>
<organism evidence="12 13">
    <name type="scientific">Bacillus cereus 03BB108</name>
    <dbReference type="NCBI Taxonomy" id="451709"/>
    <lineage>
        <taxon>Bacteria</taxon>
        <taxon>Bacillati</taxon>
        <taxon>Bacillota</taxon>
        <taxon>Bacilli</taxon>
        <taxon>Bacillales</taxon>
        <taxon>Bacillaceae</taxon>
        <taxon>Bacillus</taxon>
        <taxon>Bacillus cereus group</taxon>
    </lineage>
</organism>
<dbReference type="Pfam" id="PF00512">
    <property type="entry name" value="HisKA"/>
    <property type="match status" value="1"/>
</dbReference>
<dbReference type="InterPro" id="IPR003661">
    <property type="entry name" value="HisK_dim/P_dom"/>
</dbReference>
<dbReference type="Gene3D" id="1.10.287.130">
    <property type="match status" value="1"/>
</dbReference>
<dbReference type="GO" id="GO:0007234">
    <property type="term" value="P:osmosensory signaling via phosphorelay pathway"/>
    <property type="evidence" value="ECO:0007669"/>
    <property type="project" value="TreeGrafter"/>
</dbReference>
<evidence type="ECO:0000256" key="1">
    <source>
        <dbReference type="ARBA" id="ARBA00000085"/>
    </source>
</evidence>
<evidence type="ECO:0000256" key="2">
    <source>
        <dbReference type="ARBA" id="ARBA00004370"/>
    </source>
</evidence>
<evidence type="ECO:0000256" key="4">
    <source>
        <dbReference type="ARBA" id="ARBA00022553"/>
    </source>
</evidence>
<keyword evidence="9" id="KW-0902">Two-component regulatory system</keyword>
<dbReference type="PANTHER" id="PTHR42878">
    <property type="entry name" value="TWO-COMPONENT HISTIDINE KINASE"/>
    <property type="match status" value="1"/>
</dbReference>
<comment type="subcellular location">
    <subcellularLocation>
        <location evidence="2">Membrane</location>
    </subcellularLocation>
</comment>
<comment type="catalytic activity">
    <reaction evidence="1">
        <text>ATP + protein L-histidine = ADP + protein N-phospho-L-histidine.</text>
        <dbReference type="EC" id="2.7.13.3"/>
    </reaction>
</comment>
<accession>A0AAN0W8B2</accession>
<dbReference type="Proteomes" id="UP000031861">
    <property type="component" value="Chromosome"/>
</dbReference>
<keyword evidence="6" id="KW-0547">Nucleotide-binding</keyword>
<evidence type="ECO:0000256" key="8">
    <source>
        <dbReference type="ARBA" id="ARBA00022840"/>
    </source>
</evidence>
<dbReference type="RefSeq" id="WP_000398538.1">
    <property type="nucleotide sequence ID" value="NZ_CP009641.1"/>
</dbReference>
<keyword evidence="4" id="KW-0597">Phosphoprotein</keyword>
<keyword evidence="10" id="KW-1133">Transmembrane helix</keyword>
<keyword evidence="10" id="KW-0812">Transmembrane</keyword>
<dbReference type="InterPro" id="IPR036097">
    <property type="entry name" value="HisK_dim/P_sf"/>
</dbReference>
<dbReference type="SUPFAM" id="SSF55874">
    <property type="entry name" value="ATPase domain of HSP90 chaperone/DNA topoisomerase II/histidine kinase"/>
    <property type="match status" value="1"/>
</dbReference>
<dbReference type="SMART" id="SM00388">
    <property type="entry name" value="HisKA"/>
    <property type="match status" value="1"/>
</dbReference>
<dbReference type="GO" id="GO:0030295">
    <property type="term" value="F:protein kinase activator activity"/>
    <property type="evidence" value="ECO:0007669"/>
    <property type="project" value="TreeGrafter"/>
</dbReference>
<dbReference type="GO" id="GO:0000155">
    <property type="term" value="F:phosphorelay sensor kinase activity"/>
    <property type="evidence" value="ECO:0007669"/>
    <property type="project" value="InterPro"/>
</dbReference>
<dbReference type="EMBL" id="CP009641">
    <property type="protein sequence ID" value="AJI12521.1"/>
    <property type="molecule type" value="Genomic_DNA"/>
</dbReference>
<dbReference type="GO" id="GO:0005524">
    <property type="term" value="F:ATP binding"/>
    <property type="evidence" value="ECO:0007669"/>
    <property type="project" value="UniProtKB-KW"/>
</dbReference>
<dbReference type="InterPro" id="IPR005467">
    <property type="entry name" value="His_kinase_dom"/>
</dbReference>
<feature type="transmembrane region" description="Helical" evidence="10">
    <location>
        <begin position="154"/>
        <end position="176"/>
    </location>
</feature>
<name>A0AAN0W8B2_BACCE</name>
<evidence type="ECO:0000313" key="13">
    <source>
        <dbReference type="Proteomes" id="UP000031861"/>
    </source>
</evidence>
<feature type="domain" description="Histidine kinase" evidence="11">
    <location>
        <begin position="242"/>
        <end position="461"/>
    </location>
</feature>
<keyword evidence="5" id="KW-0808">Transferase</keyword>
<evidence type="ECO:0000259" key="11">
    <source>
        <dbReference type="PROSITE" id="PS50109"/>
    </source>
</evidence>
<evidence type="ECO:0000256" key="6">
    <source>
        <dbReference type="ARBA" id="ARBA00022741"/>
    </source>
</evidence>
<dbReference type="InterPro" id="IPR003594">
    <property type="entry name" value="HATPase_dom"/>
</dbReference>
<evidence type="ECO:0000256" key="7">
    <source>
        <dbReference type="ARBA" id="ARBA00022777"/>
    </source>
</evidence>
<dbReference type="InterPro" id="IPR050351">
    <property type="entry name" value="BphY/WalK/GraS-like"/>
</dbReference>
<dbReference type="InterPro" id="IPR004358">
    <property type="entry name" value="Sig_transdc_His_kin-like_C"/>
</dbReference>
<dbReference type="PRINTS" id="PR00344">
    <property type="entry name" value="BCTRLSENSOR"/>
</dbReference>
<dbReference type="PROSITE" id="PS50109">
    <property type="entry name" value="HIS_KIN"/>
    <property type="match status" value="1"/>
</dbReference>